<dbReference type="PANTHER" id="PTHR37460">
    <property type="entry name" value="ENDONUCLEASE III"/>
    <property type="match status" value="1"/>
</dbReference>
<accession>A0A0M2V061</accession>
<evidence type="ECO:0000313" key="3">
    <source>
        <dbReference type="Proteomes" id="UP000034954"/>
    </source>
</evidence>
<feature type="domain" description="GIY-YIG" evidence="1">
    <location>
        <begin position="107"/>
        <end position="205"/>
    </location>
</feature>
<protein>
    <recommendedName>
        <fullName evidence="1">GIY-YIG domain-containing protein</fullName>
    </recommendedName>
</protein>
<gene>
    <name evidence="2" type="ORF">BROFUL_01136</name>
</gene>
<organism evidence="2 3">
    <name type="scientific">Candidatus Brocadia fulgida</name>
    <dbReference type="NCBI Taxonomy" id="380242"/>
    <lineage>
        <taxon>Bacteria</taxon>
        <taxon>Pseudomonadati</taxon>
        <taxon>Planctomycetota</taxon>
        <taxon>Candidatus Brocadiia</taxon>
        <taxon>Candidatus Brocadiales</taxon>
        <taxon>Candidatus Brocadiaceae</taxon>
        <taxon>Candidatus Brocadia</taxon>
    </lineage>
</organism>
<dbReference type="SMART" id="SM00465">
    <property type="entry name" value="GIYc"/>
    <property type="match status" value="1"/>
</dbReference>
<keyword evidence="3" id="KW-1185">Reference proteome</keyword>
<dbReference type="Pfam" id="PF01986">
    <property type="entry name" value="DUF123"/>
    <property type="match status" value="1"/>
</dbReference>
<proteinExistence type="predicted"/>
<dbReference type="PATRIC" id="fig|380242.3.peg.1407"/>
<dbReference type="CDD" id="cd10441">
    <property type="entry name" value="GIY-YIG_COG1833"/>
    <property type="match status" value="1"/>
</dbReference>
<dbReference type="AlphaFoldDB" id="A0A0M2V061"/>
<dbReference type="Proteomes" id="UP000034954">
    <property type="component" value="Unassembled WGS sequence"/>
</dbReference>
<reference evidence="2 3" key="1">
    <citation type="journal article" date="2013" name="BMC Microbiol.">
        <title>Identification of the type II cytochrome c maturation pathway in anammox bacteria by comparative genomics.</title>
        <authorList>
            <person name="Ferousi C."/>
            <person name="Speth D.R."/>
            <person name="Reimann J."/>
            <person name="Op den Camp H.J."/>
            <person name="Allen J.W."/>
            <person name="Keltjens J.T."/>
            <person name="Jetten M.S."/>
        </authorList>
    </citation>
    <scope>NUCLEOTIDE SEQUENCE [LARGE SCALE GENOMIC DNA]</scope>
    <source>
        <strain evidence="2">RU1</strain>
    </source>
</reference>
<evidence type="ECO:0000259" key="1">
    <source>
        <dbReference type="SMART" id="SM00465"/>
    </source>
</evidence>
<dbReference type="PANTHER" id="PTHR37460:SF1">
    <property type="entry name" value="ENDONUCLEASE III"/>
    <property type="match status" value="1"/>
</dbReference>
<evidence type="ECO:0000313" key="2">
    <source>
        <dbReference type="EMBL" id="KKO20134.1"/>
    </source>
</evidence>
<name>A0A0M2V061_9BACT</name>
<sequence length="215" mass="24890">MCFRRRCERSTRICERQPEKTGIKISAFHLEENFLYCLSEVYRKIEACDALSIRQVLIMDSNSSSPARVGKYRNITRRARSMSETLVLKKGIYGLVVRVLQRSSLEIGRLGTFDFPAGFYVYVGSAQNNLEHRIKRHLQREKKVRWHIDYLLPYGRVVSVHTYAGEKKKECVLSRKIGKMKDASAPVKGFGSSDCSCYSHLYFFQHAPVISRLRI</sequence>
<dbReference type="InterPro" id="IPR002837">
    <property type="entry name" value="DUF123"/>
</dbReference>
<comment type="caution">
    <text evidence="2">The sequence shown here is derived from an EMBL/GenBank/DDBJ whole genome shotgun (WGS) entry which is preliminary data.</text>
</comment>
<dbReference type="EMBL" id="LAQJ01000123">
    <property type="protein sequence ID" value="KKO20134.1"/>
    <property type="molecule type" value="Genomic_DNA"/>
</dbReference>
<dbReference type="InterPro" id="IPR000305">
    <property type="entry name" value="GIY-YIG_endonuc"/>
</dbReference>